<organism evidence="1 2">
    <name type="scientific">Gossypium arboreum</name>
    <name type="common">Tree cotton</name>
    <name type="synonym">Gossypium nanking</name>
    <dbReference type="NCBI Taxonomy" id="29729"/>
    <lineage>
        <taxon>Eukaryota</taxon>
        <taxon>Viridiplantae</taxon>
        <taxon>Streptophyta</taxon>
        <taxon>Embryophyta</taxon>
        <taxon>Tracheophyta</taxon>
        <taxon>Spermatophyta</taxon>
        <taxon>Magnoliopsida</taxon>
        <taxon>eudicotyledons</taxon>
        <taxon>Gunneridae</taxon>
        <taxon>Pentapetalae</taxon>
        <taxon>rosids</taxon>
        <taxon>malvids</taxon>
        <taxon>Malvales</taxon>
        <taxon>Malvaceae</taxon>
        <taxon>Malvoideae</taxon>
        <taxon>Gossypium</taxon>
    </lineage>
</organism>
<name>A0ABR0NMM9_GOSAR</name>
<gene>
    <name evidence="1" type="ORF">PVK06_030194</name>
</gene>
<proteinExistence type="predicted"/>
<dbReference type="EMBL" id="JARKNE010000009">
    <property type="protein sequence ID" value="KAK5802588.1"/>
    <property type="molecule type" value="Genomic_DNA"/>
</dbReference>
<dbReference type="Pfam" id="PF14223">
    <property type="entry name" value="Retrotran_gag_2"/>
    <property type="match status" value="1"/>
</dbReference>
<evidence type="ECO:0008006" key="3">
    <source>
        <dbReference type="Google" id="ProtNLM"/>
    </source>
</evidence>
<comment type="caution">
    <text evidence="1">The sequence shown here is derived from an EMBL/GenBank/DDBJ whole genome shotgun (WGS) entry which is preliminary data.</text>
</comment>
<evidence type="ECO:0000313" key="1">
    <source>
        <dbReference type="EMBL" id="KAK5802588.1"/>
    </source>
</evidence>
<reference evidence="1 2" key="1">
    <citation type="submission" date="2023-03" db="EMBL/GenBank/DDBJ databases">
        <title>WGS of Gossypium arboreum.</title>
        <authorList>
            <person name="Yu D."/>
        </authorList>
    </citation>
    <scope>NUCLEOTIDE SEQUENCE [LARGE SCALE GENOMIC DNA]</scope>
    <source>
        <tissue evidence="1">Leaf</tissue>
    </source>
</reference>
<sequence length="168" mass="19851">MLKPDEDIKAMFNRFTIIINELKSYGKTYTNEKLVRKMLRSLLMSWDAKVIAIKEAKNIETLSLDELIDSFLILEMRLKGVNKGVEKVEKKKVGIALMSTIEEVGSNEDVDEDQEMTMFGRRCKRFMRFNKGRNFQKKERIKIESTKEKDPVICYECKKSRNIKFYYP</sequence>
<keyword evidence="2" id="KW-1185">Reference proteome</keyword>
<accession>A0ABR0NMM9</accession>
<protein>
    <recommendedName>
        <fullName evidence="3">UBN2 domain-containing protein</fullName>
    </recommendedName>
</protein>
<dbReference type="Proteomes" id="UP001358586">
    <property type="component" value="Chromosome 9"/>
</dbReference>
<evidence type="ECO:0000313" key="2">
    <source>
        <dbReference type="Proteomes" id="UP001358586"/>
    </source>
</evidence>